<comment type="caution">
    <text evidence="1">The sequence shown here is derived from an EMBL/GenBank/DDBJ whole genome shotgun (WGS) entry which is preliminary data.</text>
</comment>
<dbReference type="AlphaFoldDB" id="X0YQU8"/>
<sequence length="61" mass="7184">MGEAREGLRRERIGYLQQLSDRELKMQTGLTKEQLDFMERREDEYPSESLYVQLMQGLGSS</sequence>
<reference evidence="1" key="1">
    <citation type="journal article" date="2014" name="Front. Microbiol.">
        <title>High frequency of phylogenetically diverse reductive dehalogenase-homologous genes in deep subseafloor sedimentary metagenomes.</title>
        <authorList>
            <person name="Kawai M."/>
            <person name="Futagami T."/>
            <person name="Toyoda A."/>
            <person name="Takaki Y."/>
            <person name="Nishi S."/>
            <person name="Hori S."/>
            <person name="Arai W."/>
            <person name="Tsubouchi T."/>
            <person name="Morono Y."/>
            <person name="Uchiyama I."/>
            <person name="Ito T."/>
            <person name="Fujiyama A."/>
            <person name="Inagaki F."/>
            <person name="Takami H."/>
        </authorList>
    </citation>
    <scope>NUCLEOTIDE SEQUENCE</scope>
    <source>
        <strain evidence="1">Expedition CK06-06</strain>
    </source>
</reference>
<proteinExistence type="predicted"/>
<gene>
    <name evidence="1" type="ORF">S01H4_19747</name>
</gene>
<name>X0YQU8_9ZZZZ</name>
<protein>
    <submittedName>
        <fullName evidence="1">Uncharacterized protein</fullName>
    </submittedName>
</protein>
<dbReference type="EMBL" id="BART01008828">
    <property type="protein sequence ID" value="GAG58669.1"/>
    <property type="molecule type" value="Genomic_DNA"/>
</dbReference>
<organism evidence="1">
    <name type="scientific">marine sediment metagenome</name>
    <dbReference type="NCBI Taxonomy" id="412755"/>
    <lineage>
        <taxon>unclassified sequences</taxon>
        <taxon>metagenomes</taxon>
        <taxon>ecological metagenomes</taxon>
    </lineage>
</organism>
<evidence type="ECO:0000313" key="1">
    <source>
        <dbReference type="EMBL" id="GAG58669.1"/>
    </source>
</evidence>
<accession>X0YQU8</accession>